<gene>
    <name evidence="8" type="ORF">Pla100_36070</name>
</gene>
<feature type="transmembrane region" description="Helical" evidence="6">
    <location>
        <begin position="139"/>
        <end position="157"/>
    </location>
</feature>
<organism evidence="8 9">
    <name type="scientific">Neorhodopirellula pilleata</name>
    <dbReference type="NCBI Taxonomy" id="2714738"/>
    <lineage>
        <taxon>Bacteria</taxon>
        <taxon>Pseudomonadati</taxon>
        <taxon>Planctomycetota</taxon>
        <taxon>Planctomycetia</taxon>
        <taxon>Pirellulales</taxon>
        <taxon>Pirellulaceae</taxon>
        <taxon>Neorhodopirellula</taxon>
    </lineage>
</organism>
<keyword evidence="5 6" id="KW-0472">Membrane</keyword>
<dbReference type="AlphaFoldDB" id="A0A5C6A6W5"/>
<keyword evidence="2" id="KW-1003">Cell membrane</keyword>
<name>A0A5C6A6W5_9BACT</name>
<dbReference type="PANTHER" id="PTHR30012:SF0">
    <property type="entry name" value="TYPE II SECRETION SYSTEM PROTEIN F-RELATED"/>
    <property type="match status" value="1"/>
</dbReference>
<dbReference type="PRINTS" id="PR00812">
    <property type="entry name" value="BCTERIALGSPF"/>
</dbReference>
<feature type="domain" description="Type II secretion system protein GspF" evidence="7">
    <location>
        <begin position="211"/>
        <end position="331"/>
    </location>
</feature>
<evidence type="ECO:0000256" key="6">
    <source>
        <dbReference type="SAM" id="Phobius"/>
    </source>
</evidence>
<dbReference type="GO" id="GO:0005886">
    <property type="term" value="C:plasma membrane"/>
    <property type="evidence" value="ECO:0007669"/>
    <property type="project" value="UniProtKB-SubCell"/>
</dbReference>
<protein>
    <submittedName>
        <fullName evidence="8">Type IV pilin biogenesis protein</fullName>
    </submittedName>
</protein>
<evidence type="ECO:0000256" key="3">
    <source>
        <dbReference type="ARBA" id="ARBA00022692"/>
    </source>
</evidence>
<dbReference type="Pfam" id="PF00482">
    <property type="entry name" value="T2SSF"/>
    <property type="match status" value="1"/>
</dbReference>
<sequence length="340" mass="38111">MNTNQPSPTPLSSAEMIRHRDQVVSSLAATADSLSGSLRRRLMRLADYLAFCDRIESVLGQPMLLEIYLGLREKNDPTQRDIDEVVQRAVTRAWQQRFTGTPWWSSLLYPAMILGISGLVLIGACWLVVPVFERMFDEFGLLLPLPTVAIIGLSHWILSPWLYLAGLLLAACVFAFVWMISGNERRADTPPKWLGSAFDSTRKVWADWAWHLSLLLQSGQPESTAIAIAGSATGRRWLRSGSAAWADRVHRGEQPFAGITHFRGQSCHLLSSAFDLDASTDDKAAMLRGVAEVYWDRDRLRSRWQLGWLSPLMVVSVGFIVWFILIALFMPLINLISGLS</sequence>
<comment type="subcellular location">
    <subcellularLocation>
        <location evidence="1">Cell membrane</location>
        <topology evidence="1">Multi-pass membrane protein</topology>
    </subcellularLocation>
</comment>
<feature type="transmembrane region" description="Helical" evidence="6">
    <location>
        <begin position="107"/>
        <end position="132"/>
    </location>
</feature>
<feature type="transmembrane region" description="Helical" evidence="6">
    <location>
        <begin position="163"/>
        <end position="180"/>
    </location>
</feature>
<evidence type="ECO:0000256" key="1">
    <source>
        <dbReference type="ARBA" id="ARBA00004651"/>
    </source>
</evidence>
<proteinExistence type="predicted"/>
<evidence type="ECO:0000259" key="7">
    <source>
        <dbReference type="Pfam" id="PF00482"/>
    </source>
</evidence>
<accession>A0A5C6A6W5</accession>
<dbReference type="PANTHER" id="PTHR30012">
    <property type="entry name" value="GENERAL SECRETION PATHWAY PROTEIN"/>
    <property type="match status" value="1"/>
</dbReference>
<dbReference type="InterPro" id="IPR018076">
    <property type="entry name" value="T2SS_GspF_dom"/>
</dbReference>
<evidence type="ECO:0000256" key="4">
    <source>
        <dbReference type="ARBA" id="ARBA00022989"/>
    </source>
</evidence>
<keyword evidence="4 6" id="KW-1133">Transmembrane helix</keyword>
<dbReference type="EMBL" id="SJPM01000007">
    <property type="protein sequence ID" value="TWT95028.1"/>
    <property type="molecule type" value="Genomic_DNA"/>
</dbReference>
<evidence type="ECO:0000313" key="9">
    <source>
        <dbReference type="Proteomes" id="UP000316213"/>
    </source>
</evidence>
<dbReference type="RefSeq" id="WP_197168030.1">
    <property type="nucleotide sequence ID" value="NZ_SJPM01000007.1"/>
</dbReference>
<dbReference type="InterPro" id="IPR003004">
    <property type="entry name" value="GspF/PilC"/>
</dbReference>
<evidence type="ECO:0000256" key="2">
    <source>
        <dbReference type="ARBA" id="ARBA00022475"/>
    </source>
</evidence>
<reference evidence="8 9" key="1">
    <citation type="submission" date="2019-02" db="EMBL/GenBank/DDBJ databases">
        <title>Deep-cultivation of Planctomycetes and their phenomic and genomic characterization uncovers novel biology.</title>
        <authorList>
            <person name="Wiegand S."/>
            <person name="Jogler M."/>
            <person name="Boedeker C."/>
            <person name="Pinto D."/>
            <person name="Vollmers J."/>
            <person name="Rivas-Marin E."/>
            <person name="Kohn T."/>
            <person name="Peeters S.H."/>
            <person name="Heuer A."/>
            <person name="Rast P."/>
            <person name="Oberbeckmann S."/>
            <person name="Bunk B."/>
            <person name="Jeske O."/>
            <person name="Meyerdierks A."/>
            <person name="Storesund J.E."/>
            <person name="Kallscheuer N."/>
            <person name="Luecker S."/>
            <person name="Lage O.M."/>
            <person name="Pohl T."/>
            <person name="Merkel B.J."/>
            <person name="Hornburger P."/>
            <person name="Mueller R.-W."/>
            <person name="Bruemmer F."/>
            <person name="Labrenz M."/>
            <person name="Spormann A.M."/>
            <person name="Op Den Camp H."/>
            <person name="Overmann J."/>
            <person name="Amann R."/>
            <person name="Jetten M.S.M."/>
            <person name="Mascher T."/>
            <person name="Medema M.H."/>
            <person name="Devos D.P."/>
            <person name="Kaster A.-K."/>
            <person name="Ovreas L."/>
            <person name="Rohde M."/>
            <person name="Galperin M.Y."/>
            <person name="Jogler C."/>
        </authorList>
    </citation>
    <scope>NUCLEOTIDE SEQUENCE [LARGE SCALE GENOMIC DNA]</scope>
    <source>
        <strain evidence="8 9">Pla100</strain>
    </source>
</reference>
<dbReference type="Proteomes" id="UP000316213">
    <property type="component" value="Unassembled WGS sequence"/>
</dbReference>
<comment type="caution">
    <text evidence="8">The sequence shown here is derived from an EMBL/GenBank/DDBJ whole genome shotgun (WGS) entry which is preliminary data.</text>
</comment>
<evidence type="ECO:0000313" key="8">
    <source>
        <dbReference type="EMBL" id="TWT95028.1"/>
    </source>
</evidence>
<keyword evidence="3 6" id="KW-0812">Transmembrane</keyword>
<evidence type="ECO:0000256" key="5">
    <source>
        <dbReference type="ARBA" id="ARBA00023136"/>
    </source>
</evidence>
<feature type="transmembrane region" description="Helical" evidence="6">
    <location>
        <begin position="306"/>
        <end position="333"/>
    </location>
</feature>
<keyword evidence="9" id="KW-1185">Reference proteome</keyword>